<dbReference type="EMBL" id="CP013015">
    <property type="protein sequence ID" value="AMM40788.1"/>
    <property type="molecule type" value="Genomic_DNA"/>
</dbReference>
<reference evidence="1 2" key="1">
    <citation type="submission" date="2015-10" db="EMBL/GenBank/DDBJ databases">
        <title>Candidatus Desulfofervidus auxilii, a hydrogenotrophic sulfate-reducing bacterium involved in the thermophilic anaerobic oxidation of methane.</title>
        <authorList>
            <person name="Krukenberg V."/>
            <person name="Richter M."/>
            <person name="Wegener G."/>
        </authorList>
    </citation>
    <scope>NUCLEOTIDE SEQUENCE [LARGE SCALE GENOMIC DNA]</scope>
    <source>
        <strain evidence="1 2">HS1</strain>
    </source>
</reference>
<dbReference type="AlphaFoldDB" id="A0A7U4TI25"/>
<name>A0A7U4TI25_DESA2</name>
<gene>
    <name evidence="1" type="ORF">HS1_000984</name>
</gene>
<dbReference type="Proteomes" id="UP000070560">
    <property type="component" value="Chromosome"/>
</dbReference>
<dbReference type="KEGG" id="daw:HS1_000984"/>
<sequence>MEHRKKSHTDISEKTLRKWLAEMFPQQENINALLNKWLQILPYHIVAILISKLHDHYIMNPSTWNKSPEYLSAIIYEHYRIYVEAGSTDTKGHPLGRPEPYWWKKFRLRQL</sequence>
<keyword evidence="2" id="KW-1185">Reference proteome</keyword>
<organism evidence="1 2">
    <name type="scientific">Desulfofervidus auxilii</name>
    <dbReference type="NCBI Taxonomy" id="1621989"/>
    <lineage>
        <taxon>Bacteria</taxon>
        <taxon>Pseudomonadati</taxon>
        <taxon>Thermodesulfobacteriota</taxon>
        <taxon>Candidatus Desulfofervidia</taxon>
        <taxon>Candidatus Desulfofervidales</taxon>
        <taxon>Candidatus Desulfofervidaceae</taxon>
        <taxon>Candidatus Desulfofervidus</taxon>
    </lineage>
</organism>
<evidence type="ECO:0000313" key="2">
    <source>
        <dbReference type="Proteomes" id="UP000070560"/>
    </source>
</evidence>
<proteinExistence type="predicted"/>
<protein>
    <submittedName>
        <fullName evidence="1">Uncharacterized protein</fullName>
    </submittedName>
</protein>
<accession>A0A7U4TI25</accession>
<evidence type="ECO:0000313" key="1">
    <source>
        <dbReference type="EMBL" id="AMM40788.1"/>
    </source>
</evidence>